<proteinExistence type="predicted"/>
<dbReference type="InterPro" id="IPR010982">
    <property type="entry name" value="Lambda_DNA-bd_dom_sf"/>
</dbReference>
<dbReference type="RefSeq" id="WP_068125012.1">
    <property type="nucleotide sequence ID" value="NZ_CCXJ01000790.2"/>
</dbReference>
<protein>
    <submittedName>
        <fullName evidence="2">Transcriptional regulator with XRE-family HTH domain</fullName>
    </submittedName>
</protein>
<evidence type="ECO:0000313" key="3">
    <source>
        <dbReference type="Proteomes" id="UP001240447"/>
    </source>
</evidence>
<accession>A0ABT9NS16</accession>
<name>A0ABT9NS16_9ACTN</name>
<dbReference type="Proteomes" id="UP001240447">
    <property type="component" value="Unassembled WGS sequence"/>
</dbReference>
<comment type="caution">
    <text evidence="2">The sequence shown here is derived from an EMBL/GenBank/DDBJ whole genome shotgun (WGS) entry which is preliminary data.</text>
</comment>
<gene>
    <name evidence="2" type="ORF">J2S59_002997</name>
</gene>
<dbReference type="EMBL" id="JAUSQM010000001">
    <property type="protein sequence ID" value="MDP9823188.1"/>
    <property type="molecule type" value="Genomic_DNA"/>
</dbReference>
<dbReference type="SMART" id="SM00530">
    <property type="entry name" value="HTH_XRE"/>
    <property type="match status" value="1"/>
</dbReference>
<keyword evidence="3" id="KW-1185">Reference proteome</keyword>
<organism evidence="2 3">
    <name type="scientific">Nocardioides massiliensis</name>
    <dbReference type="NCBI Taxonomy" id="1325935"/>
    <lineage>
        <taxon>Bacteria</taxon>
        <taxon>Bacillati</taxon>
        <taxon>Actinomycetota</taxon>
        <taxon>Actinomycetes</taxon>
        <taxon>Propionibacteriales</taxon>
        <taxon>Nocardioidaceae</taxon>
        <taxon>Nocardioides</taxon>
    </lineage>
</organism>
<dbReference type="SUPFAM" id="SSF47413">
    <property type="entry name" value="lambda repressor-like DNA-binding domains"/>
    <property type="match status" value="1"/>
</dbReference>
<reference evidence="2 3" key="1">
    <citation type="submission" date="2023-07" db="EMBL/GenBank/DDBJ databases">
        <title>Sequencing the genomes of 1000 actinobacteria strains.</title>
        <authorList>
            <person name="Klenk H.-P."/>
        </authorList>
    </citation>
    <scope>NUCLEOTIDE SEQUENCE [LARGE SCALE GENOMIC DNA]</scope>
    <source>
        <strain evidence="2 3">GD13</strain>
    </source>
</reference>
<dbReference type="PROSITE" id="PS50943">
    <property type="entry name" value="HTH_CROC1"/>
    <property type="match status" value="1"/>
</dbReference>
<evidence type="ECO:0000313" key="2">
    <source>
        <dbReference type="EMBL" id="MDP9823188.1"/>
    </source>
</evidence>
<feature type="domain" description="HTH cro/C1-type" evidence="1">
    <location>
        <begin position="21"/>
        <end position="87"/>
    </location>
</feature>
<dbReference type="Gene3D" id="1.10.260.40">
    <property type="entry name" value="lambda repressor-like DNA-binding domains"/>
    <property type="match status" value="1"/>
</dbReference>
<sequence>MPSRPRSDDFATYVASLSEKVRAARHERGWSQLTLAQESGVSFRQIQLIESNANNLRDAPGRPQPANPKLDTIYLLAIALEVDMGYLVDPDRPVVTQRRD</sequence>
<dbReference type="CDD" id="cd00093">
    <property type="entry name" value="HTH_XRE"/>
    <property type="match status" value="1"/>
</dbReference>
<evidence type="ECO:0000259" key="1">
    <source>
        <dbReference type="PROSITE" id="PS50943"/>
    </source>
</evidence>
<dbReference type="InterPro" id="IPR001387">
    <property type="entry name" value="Cro/C1-type_HTH"/>
</dbReference>